<accession>A0ABP5E6Z8</accession>
<keyword evidence="2" id="KW-1185">Reference proteome</keyword>
<dbReference type="RefSeq" id="WP_344661041.1">
    <property type="nucleotide sequence ID" value="NZ_BAAAQM010000048.1"/>
</dbReference>
<reference evidence="2" key="1">
    <citation type="journal article" date="2019" name="Int. J. Syst. Evol. Microbiol.">
        <title>The Global Catalogue of Microorganisms (GCM) 10K type strain sequencing project: providing services to taxonomists for standard genome sequencing and annotation.</title>
        <authorList>
            <consortium name="The Broad Institute Genomics Platform"/>
            <consortium name="The Broad Institute Genome Sequencing Center for Infectious Disease"/>
            <person name="Wu L."/>
            <person name="Ma J."/>
        </authorList>
    </citation>
    <scope>NUCLEOTIDE SEQUENCE [LARGE SCALE GENOMIC DNA]</scope>
    <source>
        <strain evidence="2">JCM 16013</strain>
    </source>
</reference>
<dbReference type="Proteomes" id="UP001499854">
    <property type="component" value="Unassembled WGS sequence"/>
</dbReference>
<sequence>MTASPSLSPAAQPSRLTPRVDRLIGPDGVRCLRVALLKGGSQATEFPRAYHELFDEAEPTCAFVLGPLRTRLEGLE</sequence>
<protein>
    <submittedName>
        <fullName evidence="1">Uncharacterized protein</fullName>
    </submittedName>
</protein>
<organism evidence="1 2">
    <name type="scientific">Catenulispora subtropica</name>
    <dbReference type="NCBI Taxonomy" id="450798"/>
    <lineage>
        <taxon>Bacteria</taxon>
        <taxon>Bacillati</taxon>
        <taxon>Actinomycetota</taxon>
        <taxon>Actinomycetes</taxon>
        <taxon>Catenulisporales</taxon>
        <taxon>Catenulisporaceae</taxon>
        <taxon>Catenulispora</taxon>
    </lineage>
</organism>
<evidence type="ECO:0000313" key="2">
    <source>
        <dbReference type="Proteomes" id="UP001499854"/>
    </source>
</evidence>
<gene>
    <name evidence="1" type="ORF">GCM10009838_65560</name>
</gene>
<dbReference type="EMBL" id="BAAAQM010000048">
    <property type="protein sequence ID" value="GAA1992613.1"/>
    <property type="molecule type" value="Genomic_DNA"/>
</dbReference>
<proteinExistence type="predicted"/>
<evidence type="ECO:0000313" key="1">
    <source>
        <dbReference type="EMBL" id="GAA1992613.1"/>
    </source>
</evidence>
<comment type="caution">
    <text evidence="1">The sequence shown here is derived from an EMBL/GenBank/DDBJ whole genome shotgun (WGS) entry which is preliminary data.</text>
</comment>
<name>A0ABP5E6Z8_9ACTN</name>